<dbReference type="Gene3D" id="2.40.150.20">
    <property type="entry name" value="Ribosomal protein L14"/>
    <property type="match status" value="1"/>
</dbReference>
<keyword evidence="5" id="KW-0496">Mitochondrion</keyword>
<name>A0A893DD12_9EUKA</name>
<sequence length="124" mass="13818">MVLYLSKLSVIDNSGAKVAQCIKVLNKSPKRSLKIGDDLIISIKKRNIKSKSKVLKGDIYKSVLVHTKKKYRRLDGTSISFDANTCVLLNKNDSLISSRVFGIIPIELVKSQKSRLKSISNITI</sequence>
<keyword evidence="3 4" id="KW-0687">Ribonucleoprotein</keyword>
<gene>
    <name evidence="5" type="primary">rpl14</name>
</gene>
<dbReference type="PANTHER" id="PTHR11761">
    <property type="entry name" value="50S/60S RIBOSOMAL PROTEIN L14/L23"/>
    <property type="match status" value="1"/>
</dbReference>
<dbReference type="EMBL" id="MT246538">
    <property type="protein sequence ID" value="QRR29744.1"/>
    <property type="molecule type" value="Genomic_DNA"/>
</dbReference>
<dbReference type="HAMAP" id="MF_01367">
    <property type="entry name" value="Ribosomal_uL14"/>
    <property type="match status" value="1"/>
</dbReference>
<proteinExistence type="inferred from homology"/>
<dbReference type="GeneID" id="67270316"/>
<dbReference type="CDD" id="cd00337">
    <property type="entry name" value="Ribosomal_uL14"/>
    <property type="match status" value="1"/>
</dbReference>
<geneLocation type="mitochondrion" evidence="5"/>
<evidence type="ECO:0000256" key="3">
    <source>
        <dbReference type="ARBA" id="ARBA00023274"/>
    </source>
</evidence>
<reference evidence="5" key="1">
    <citation type="journal article" date="2021" name="J. Eukaryot. Microbiol.">
        <title>Description of Imasa heleensis, gen. nov., sp. nov. (Imasidae, fam. nov.), a Deep-Branching Marine Malawimonad and Possible Key Taxon in Understanding Early Eukaryotic Evolution.</title>
        <authorList>
            <person name="Heiss A.A."/>
            <person name="Warring S.D."/>
            <person name="Lukacs K."/>
            <person name="Favate J."/>
            <person name="Yang A."/>
            <person name="Gyaltshen Y."/>
            <person name="Filardi C."/>
            <person name="Simpson A.G.B."/>
            <person name="Kim E."/>
        </authorList>
    </citation>
    <scope>NUCLEOTIDE SEQUENCE</scope>
</reference>
<evidence type="ECO:0000313" key="5">
    <source>
        <dbReference type="EMBL" id="QRR29744.1"/>
    </source>
</evidence>
<organism evidence="5">
    <name type="scientific">Imasa heleensis</name>
    <dbReference type="NCBI Taxonomy" id="2772037"/>
    <lineage>
        <taxon>Eukaryota</taxon>
        <taxon>Malawimonadida</taxon>
        <taxon>Imasidae</taxon>
        <taxon>Imasa</taxon>
    </lineage>
</organism>
<dbReference type="SUPFAM" id="SSF50193">
    <property type="entry name" value="Ribosomal protein L14"/>
    <property type="match status" value="1"/>
</dbReference>
<dbReference type="SMART" id="SM01374">
    <property type="entry name" value="Ribosomal_L14"/>
    <property type="match status" value="1"/>
</dbReference>
<dbReference type="Pfam" id="PF00238">
    <property type="entry name" value="Ribosomal_L14"/>
    <property type="match status" value="1"/>
</dbReference>
<dbReference type="InterPro" id="IPR000218">
    <property type="entry name" value="Ribosomal_uL14"/>
</dbReference>
<comment type="similarity">
    <text evidence="1 4">Belongs to the universal ribosomal protein uL14 family.</text>
</comment>
<dbReference type="GO" id="GO:0006412">
    <property type="term" value="P:translation"/>
    <property type="evidence" value="ECO:0007669"/>
    <property type="project" value="InterPro"/>
</dbReference>
<dbReference type="GO" id="GO:0003735">
    <property type="term" value="F:structural constituent of ribosome"/>
    <property type="evidence" value="ECO:0007669"/>
    <property type="project" value="InterPro"/>
</dbReference>
<evidence type="ECO:0000256" key="2">
    <source>
        <dbReference type="ARBA" id="ARBA00022980"/>
    </source>
</evidence>
<evidence type="ECO:0000256" key="4">
    <source>
        <dbReference type="RuleBase" id="RU003949"/>
    </source>
</evidence>
<dbReference type="AlphaFoldDB" id="A0A893DD12"/>
<dbReference type="GO" id="GO:0070180">
    <property type="term" value="F:large ribosomal subunit rRNA binding"/>
    <property type="evidence" value="ECO:0007669"/>
    <property type="project" value="TreeGrafter"/>
</dbReference>
<dbReference type="PANTHER" id="PTHR11761:SF3">
    <property type="entry name" value="LARGE RIBOSOMAL SUBUNIT PROTEIN UL14M"/>
    <property type="match status" value="1"/>
</dbReference>
<dbReference type="GO" id="GO:0005762">
    <property type="term" value="C:mitochondrial large ribosomal subunit"/>
    <property type="evidence" value="ECO:0007669"/>
    <property type="project" value="TreeGrafter"/>
</dbReference>
<keyword evidence="2 4" id="KW-0689">Ribosomal protein</keyword>
<evidence type="ECO:0000256" key="1">
    <source>
        <dbReference type="ARBA" id="ARBA00010745"/>
    </source>
</evidence>
<dbReference type="InterPro" id="IPR036853">
    <property type="entry name" value="Ribosomal_uL14_sf"/>
</dbReference>
<protein>
    <submittedName>
        <fullName evidence="5">Ribosomal protein L14</fullName>
    </submittedName>
</protein>
<accession>A0A893DD12</accession>
<dbReference type="RefSeq" id="YP_010165731.1">
    <property type="nucleotide sequence ID" value="NC_057511.1"/>
</dbReference>